<evidence type="ECO:0000313" key="1">
    <source>
        <dbReference type="EMBL" id="KAJ2924749.1"/>
    </source>
</evidence>
<feature type="non-terminal residue" evidence="1">
    <location>
        <position position="208"/>
    </location>
</feature>
<evidence type="ECO:0000313" key="2">
    <source>
        <dbReference type="Proteomes" id="UP001140091"/>
    </source>
</evidence>
<sequence>MYNHNWYNNLLIVKEADNAFTEREQIFKKIAPLLARPEFRGKYNLCLVHRHVILEPGERMVATGLISQPETLPDPTPSDIVPSSWAATGVPFEWTRIKAAEDIIAPPPADLFREFSEIVGEGSLLGLSLALDPVPEGQIWSEHVDHDKRQHILEVKPVAGPWGEQDKLFETSWTPKPSGGQAEPSLVFAVTCVCNVCVTVDEVVSQNA</sequence>
<accession>A0A9W8J1S8</accession>
<dbReference type="AlphaFoldDB" id="A0A9W8J1S8"/>
<dbReference type="OrthoDB" id="3049674at2759"/>
<comment type="caution">
    <text evidence="1">The sequence shown here is derived from an EMBL/GenBank/DDBJ whole genome shotgun (WGS) entry which is preliminary data.</text>
</comment>
<protein>
    <submittedName>
        <fullName evidence="1">Uncharacterized protein</fullName>
    </submittedName>
</protein>
<organism evidence="1 2">
    <name type="scientific">Candolleomyces eurysporus</name>
    <dbReference type="NCBI Taxonomy" id="2828524"/>
    <lineage>
        <taxon>Eukaryota</taxon>
        <taxon>Fungi</taxon>
        <taxon>Dikarya</taxon>
        <taxon>Basidiomycota</taxon>
        <taxon>Agaricomycotina</taxon>
        <taxon>Agaricomycetes</taxon>
        <taxon>Agaricomycetidae</taxon>
        <taxon>Agaricales</taxon>
        <taxon>Agaricineae</taxon>
        <taxon>Psathyrellaceae</taxon>
        <taxon>Candolleomyces</taxon>
    </lineage>
</organism>
<keyword evidence="2" id="KW-1185">Reference proteome</keyword>
<proteinExistence type="predicted"/>
<gene>
    <name evidence="1" type="ORF">H1R20_g12341</name>
</gene>
<dbReference type="EMBL" id="JANBPK010001207">
    <property type="protein sequence ID" value="KAJ2924749.1"/>
    <property type="molecule type" value="Genomic_DNA"/>
</dbReference>
<name>A0A9W8J1S8_9AGAR</name>
<reference evidence="1" key="1">
    <citation type="submission" date="2022-06" db="EMBL/GenBank/DDBJ databases">
        <title>Genome Sequence of Candolleomyces eurysporus.</title>
        <authorList>
            <person name="Buettner E."/>
        </authorList>
    </citation>
    <scope>NUCLEOTIDE SEQUENCE</scope>
    <source>
        <strain evidence="1">VTCC 930004</strain>
    </source>
</reference>
<dbReference type="Proteomes" id="UP001140091">
    <property type="component" value="Unassembled WGS sequence"/>
</dbReference>